<evidence type="ECO:0000313" key="2">
    <source>
        <dbReference type="EMBL" id="KST68776.1"/>
    </source>
</evidence>
<comment type="caution">
    <text evidence="2">The sequence shown here is derived from an EMBL/GenBank/DDBJ whole genome shotgun (WGS) entry which is preliminary data.</text>
</comment>
<dbReference type="EMBL" id="LMTZ01000045">
    <property type="protein sequence ID" value="KST68776.1"/>
    <property type="molecule type" value="Genomic_DNA"/>
</dbReference>
<accession>A0A0V7ZWA2</accession>
<sequence>MSESRLLRIQGRHLISTSEQLTLNIQTLQDKLYCFLLEIVKVSHPKDVLNEFKYLFIEPLEIYETDAYLGIYEIFVGCDEIEFRNTLKRCCYILINNWESRRNHKYIQDLVHLFAEYKPQEQITRFPKLNIFRSWLKNFINSDDYKGLNLFVSKHEGQFQNHWVNRYRSYLLVNQYLNKDNPIEQKEAAKKLSKKLKDKYKFELAMYIAHSQSNYSHVNKYQNPSILGEKVLCLIKSIVIKKGIFSHANIANIFLKQTQSQNFQEFKVSFEKYLIFSLKKETEIEYIREQLSNKLFNWKQKYHDYQVSQGLILRTCTKVIDFLTVENGSKPSPIFISLLEEGHPLTLVVILLKIILVCKNARNHLEMRIGNLICYYESYPEQECQKIINFLEIFNITFAIYADDVEYNLINMETKSNSKADLEGYHVFSLIKGHSK</sequence>
<evidence type="ECO:0000313" key="3">
    <source>
        <dbReference type="Proteomes" id="UP000053372"/>
    </source>
</evidence>
<dbReference type="RefSeq" id="WP_027843949.1">
    <property type="nucleotide sequence ID" value="NZ_LMTZ01000045.1"/>
</dbReference>
<dbReference type="EMBL" id="LMTZ01000077">
    <property type="protein sequence ID" value="KST68113.1"/>
    <property type="molecule type" value="Genomic_DNA"/>
</dbReference>
<proteinExistence type="predicted"/>
<dbReference type="Proteomes" id="UP000053372">
    <property type="component" value="Unassembled WGS sequence"/>
</dbReference>
<reference evidence="2 3" key="1">
    <citation type="journal article" date="2015" name="Genome Announc.">
        <title>Draft Genome of the Euendolithic (true boring) Cyanobacterium Mastigocoleus testarum strain BC008.</title>
        <authorList>
            <person name="Guida B.S."/>
            <person name="Garcia-Pichel F."/>
        </authorList>
    </citation>
    <scope>NUCLEOTIDE SEQUENCE [LARGE SCALE GENOMIC DNA]</scope>
    <source>
        <strain evidence="2 3">BC008</strain>
    </source>
</reference>
<gene>
    <name evidence="1" type="ORF">BC008_32315</name>
    <name evidence="2" type="ORF">BC008_34000</name>
</gene>
<keyword evidence="3" id="KW-1185">Reference proteome</keyword>
<name>A0A0V7ZWA2_9CYAN</name>
<evidence type="ECO:0000313" key="1">
    <source>
        <dbReference type="EMBL" id="KST68113.1"/>
    </source>
</evidence>
<organism evidence="2 3">
    <name type="scientific">Mastigocoleus testarum BC008</name>
    <dbReference type="NCBI Taxonomy" id="371196"/>
    <lineage>
        <taxon>Bacteria</taxon>
        <taxon>Bacillati</taxon>
        <taxon>Cyanobacteriota</taxon>
        <taxon>Cyanophyceae</taxon>
        <taxon>Nostocales</taxon>
        <taxon>Hapalosiphonaceae</taxon>
        <taxon>Mastigocoleus</taxon>
    </lineage>
</organism>
<protein>
    <submittedName>
        <fullName evidence="2">Uncharacterized protein</fullName>
    </submittedName>
</protein>
<dbReference type="OrthoDB" id="580965at2"/>
<dbReference type="AlphaFoldDB" id="A0A0V7ZWA2"/>